<evidence type="ECO:0000313" key="5">
    <source>
        <dbReference type="Proteomes" id="UP000254640"/>
    </source>
</evidence>
<evidence type="ECO:0000256" key="1">
    <source>
        <dbReference type="ARBA" id="ARBA00023002"/>
    </source>
</evidence>
<dbReference type="EMBL" id="UGSO01000001">
    <property type="protein sequence ID" value="SUB17133.1"/>
    <property type="molecule type" value="Genomic_DNA"/>
</dbReference>
<dbReference type="InterPro" id="IPR015590">
    <property type="entry name" value="Aldehyde_DH_dom"/>
</dbReference>
<dbReference type="Proteomes" id="UP000254640">
    <property type="component" value="Unassembled WGS sequence"/>
</dbReference>
<feature type="region of interest" description="Disordered" evidence="2">
    <location>
        <begin position="1"/>
        <end position="31"/>
    </location>
</feature>
<dbReference type="Gene3D" id="3.40.605.10">
    <property type="entry name" value="Aldehyde Dehydrogenase, Chain A, domain 1"/>
    <property type="match status" value="1"/>
</dbReference>
<dbReference type="Pfam" id="PF00171">
    <property type="entry name" value="Aldedh"/>
    <property type="match status" value="1"/>
</dbReference>
<evidence type="ECO:0000259" key="3">
    <source>
        <dbReference type="Pfam" id="PF00171"/>
    </source>
</evidence>
<sequence length="82" mass="9195">MAGAKRPQPLRSPQPVRRRATHFQPGPDAPLAERQAIVEKFAAGLEAHKTALAETIARETGKPRWEALTEVGRDDQQNRLFR</sequence>
<accession>A0A379AGQ3</accession>
<dbReference type="AlphaFoldDB" id="A0A379AGQ3"/>
<organism evidence="4 5">
    <name type="scientific">Enterobacter agglomerans</name>
    <name type="common">Erwinia herbicola</name>
    <name type="synonym">Pantoea agglomerans</name>
    <dbReference type="NCBI Taxonomy" id="549"/>
    <lineage>
        <taxon>Bacteria</taxon>
        <taxon>Pseudomonadati</taxon>
        <taxon>Pseudomonadota</taxon>
        <taxon>Gammaproteobacteria</taxon>
        <taxon>Enterobacterales</taxon>
        <taxon>Erwiniaceae</taxon>
        <taxon>Pantoea</taxon>
        <taxon>Pantoea agglomerans group</taxon>
    </lineage>
</organism>
<protein>
    <submittedName>
        <fullName evidence="4">N-succinylglutamate 5-semialdehyde dehydrogenase</fullName>
        <ecNumber evidence="4">1.2.1.71</ecNumber>
    </submittedName>
</protein>
<dbReference type="InterPro" id="IPR016162">
    <property type="entry name" value="Ald_DH_N"/>
</dbReference>
<feature type="domain" description="Aldehyde dehydrogenase" evidence="3">
    <location>
        <begin position="27"/>
        <end position="73"/>
    </location>
</feature>
<reference evidence="4 5" key="1">
    <citation type="submission" date="2018-06" db="EMBL/GenBank/DDBJ databases">
        <authorList>
            <consortium name="Pathogen Informatics"/>
            <person name="Doyle S."/>
        </authorList>
    </citation>
    <scope>NUCLEOTIDE SEQUENCE [LARGE SCALE GENOMIC DNA]</scope>
    <source>
        <strain evidence="4 5">NCTC9381</strain>
    </source>
</reference>
<evidence type="ECO:0000256" key="2">
    <source>
        <dbReference type="SAM" id="MobiDB-lite"/>
    </source>
</evidence>
<dbReference type="GO" id="GO:0043824">
    <property type="term" value="F:succinylglutamate-semialdehyde dehydrogenase activity"/>
    <property type="evidence" value="ECO:0007669"/>
    <property type="project" value="UniProtKB-EC"/>
</dbReference>
<gene>
    <name evidence="4" type="primary">astD_2</name>
    <name evidence="4" type="ORF">NCTC9381_03055</name>
</gene>
<dbReference type="EC" id="1.2.1.71" evidence="4"/>
<dbReference type="InterPro" id="IPR016161">
    <property type="entry name" value="Ald_DH/histidinol_DH"/>
</dbReference>
<proteinExistence type="predicted"/>
<evidence type="ECO:0000313" key="4">
    <source>
        <dbReference type="EMBL" id="SUB17133.1"/>
    </source>
</evidence>
<name>A0A379AGQ3_ENTAG</name>
<keyword evidence="5" id="KW-1185">Reference proteome</keyword>
<keyword evidence="1 4" id="KW-0560">Oxidoreductase</keyword>
<dbReference type="SUPFAM" id="SSF53720">
    <property type="entry name" value="ALDH-like"/>
    <property type="match status" value="1"/>
</dbReference>